<proteinExistence type="predicted"/>
<feature type="non-terminal residue" evidence="1">
    <location>
        <position position="1"/>
    </location>
</feature>
<organism evidence="1">
    <name type="scientific">marine sediment metagenome</name>
    <dbReference type="NCBI Taxonomy" id="412755"/>
    <lineage>
        <taxon>unclassified sequences</taxon>
        <taxon>metagenomes</taxon>
        <taxon>ecological metagenomes</taxon>
    </lineage>
</organism>
<protein>
    <submittedName>
        <fullName evidence="1">Uncharacterized protein</fullName>
    </submittedName>
</protein>
<dbReference type="AlphaFoldDB" id="A0A0F9ARC2"/>
<reference evidence="1" key="1">
    <citation type="journal article" date="2015" name="Nature">
        <title>Complex archaea that bridge the gap between prokaryotes and eukaryotes.</title>
        <authorList>
            <person name="Spang A."/>
            <person name="Saw J.H."/>
            <person name="Jorgensen S.L."/>
            <person name="Zaremba-Niedzwiedzka K."/>
            <person name="Martijn J."/>
            <person name="Lind A.E."/>
            <person name="van Eijk R."/>
            <person name="Schleper C."/>
            <person name="Guy L."/>
            <person name="Ettema T.J."/>
        </authorList>
    </citation>
    <scope>NUCLEOTIDE SEQUENCE</scope>
</reference>
<sequence>ATHAFPETLIIDTNDGQKKELYIPDNYDELREAYIEMSKLYIGESLDLELSLIKIDALLTLMNEMDELTITLRETNRKLIDELIKVIEEKEKRDLFQGYLSGYIERGWESNFNGGIKMDLTISEKALIGLGVSFQSIQLSVGWRIF</sequence>
<accession>A0A0F9ARC2</accession>
<dbReference type="EMBL" id="LAZR01044632">
    <property type="protein sequence ID" value="KKL04187.1"/>
    <property type="molecule type" value="Genomic_DNA"/>
</dbReference>
<comment type="caution">
    <text evidence="1">The sequence shown here is derived from an EMBL/GenBank/DDBJ whole genome shotgun (WGS) entry which is preliminary data.</text>
</comment>
<gene>
    <name evidence="1" type="ORF">LCGC14_2618600</name>
</gene>
<name>A0A0F9ARC2_9ZZZZ</name>
<evidence type="ECO:0000313" key="1">
    <source>
        <dbReference type="EMBL" id="KKL04187.1"/>
    </source>
</evidence>